<proteinExistence type="predicted"/>
<dbReference type="SUPFAM" id="SSF51905">
    <property type="entry name" value="FAD/NAD(P)-binding domain"/>
    <property type="match status" value="1"/>
</dbReference>
<protein>
    <submittedName>
        <fullName evidence="2">Amine oxidase</fullName>
    </submittedName>
</protein>
<dbReference type="InterPro" id="IPR002937">
    <property type="entry name" value="Amino_oxidase"/>
</dbReference>
<feature type="domain" description="Amine oxidase" evidence="1">
    <location>
        <begin position="53"/>
        <end position="478"/>
    </location>
</feature>
<dbReference type="Gene3D" id="3.50.50.60">
    <property type="entry name" value="FAD/NAD(P)-binding domain"/>
    <property type="match status" value="1"/>
</dbReference>
<dbReference type="InterPro" id="IPR036188">
    <property type="entry name" value="FAD/NAD-bd_sf"/>
</dbReference>
<dbReference type="InParanoid" id="A0A078A9D5"/>
<sequence>MKFHKFTKSSFSQVNHYLNQLIVISICLILIEEKVLSKEVYCKDRVIIVGAGISGLAAGQKLQNAGCDVTILEASLRVGGRIQSVMIGKDVMIDLGASWIGGTGKGTQSKSKWDDQYNPIYQIALNNNITTIASLDFDEGANQVFYTQKIGELDICQNDLNQYFEIFKDHLRSHLPLASDQTSLEDIFQDFTVKDEKYNQKFLKNFTQSFIYAFKNAADSDQLSARYVVSKQKFVGKDHVIKGGFQQITDELSKELKVLRNKQVVEVDYLNELITVKTSDGEIFSADKVIVSVPLGILKSKEIHFNPPLSLSKQESIERLGSGIMDKLFLEFDKVFWDQDSVWFNYISDSDYKWIITANLFKYTDKPILMMFNIGRDAIAFSEQSDENVLASAMQTLRILYPNAPNYVNYKRTNWGHDKFTKMAFSYMQVGSNSQDPINIAASIDKKVYFAGEHTTFDFLGTAHGAYISGMDAAQAILDDQ</sequence>
<dbReference type="InterPro" id="IPR050281">
    <property type="entry name" value="Flavin_monoamine_oxidase"/>
</dbReference>
<dbReference type="SUPFAM" id="SSF54373">
    <property type="entry name" value="FAD-linked reductases, C-terminal domain"/>
    <property type="match status" value="1"/>
</dbReference>
<dbReference type="OrthoDB" id="287712at2759"/>
<accession>A0A078A9D5</accession>
<reference evidence="2 3" key="1">
    <citation type="submission" date="2014-06" db="EMBL/GenBank/DDBJ databases">
        <authorList>
            <person name="Swart Estienne"/>
        </authorList>
    </citation>
    <scope>NUCLEOTIDE SEQUENCE [LARGE SCALE GENOMIC DNA]</scope>
    <source>
        <strain evidence="2 3">130c</strain>
    </source>
</reference>
<gene>
    <name evidence="2" type="primary">Contig15021.g16005</name>
    <name evidence="2" type="ORF">STYLEM_6353</name>
</gene>
<dbReference type="EMBL" id="CCKQ01006100">
    <property type="protein sequence ID" value="CDW77393.1"/>
    <property type="molecule type" value="Genomic_DNA"/>
</dbReference>
<evidence type="ECO:0000259" key="1">
    <source>
        <dbReference type="Pfam" id="PF01593"/>
    </source>
</evidence>
<keyword evidence="3" id="KW-1185">Reference proteome</keyword>
<dbReference type="Proteomes" id="UP000039865">
    <property type="component" value="Unassembled WGS sequence"/>
</dbReference>
<dbReference type="Pfam" id="PF01593">
    <property type="entry name" value="Amino_oxidase"/>
    <property type="match status" value="1"/>
</dbReference>
<dbReference type="PANTHER" id="PTHR10742">
    <property type="entry name" value="FLAVIN MONOAMINE OXIDASE"/>
    <property type="match status" value="1"/>
</dbReference>
<organism evidence="2 3">
    <name type="scientific">Stylonychia lemnae</name>
    <name type="common">Ciliate</name>
    <dbReference type="NCBI Taxonomy" id="5949"/>
    <lineage>
        <taxon>Eukaryota</taxon>
        <taxon>Sar</taxon>
        <taxon>Alveolata</taxon>
        <taxon>Ciliophora</taxon>
        <taxon>Intramacronucleata</taxon>
        <taxon>Spirotrichea</taxon>
        <taxon>Stichotrichia</taxon>
        <taxon>Sporadotrichida</taxon>
        <taxon>Oxytrichidae</taxon>
        <taxon>Stylonychinae</taxon>
        <taxon>Stylonychia</taxon>
    </lineage>
</organism>
<dbReference type="OMA" id="PEDWPGF"/>
<dbReference type="Gene3D" id="3.90.660.10">
    <property type="match status" value="1"/>
</dbReference>
<dbReference type="PANTHER" id="PTHR10742:SF410">
    <property type="entry name" value="LYSINE-SPECIFIC HISTONE DEMETHYLASE 2"/>
    <property type="match status" value="1"/>
</dbReference>
<dbReference type="GO" id="GO:0016491">
    <property type="term" value="F:oxidoreductase activity"/>
    <property type="evidence" value="ECO:0007669"/>
    <property type="project" value="InterPro"/>
</dbReference>
<name>A0A078A9D5_STYLE</name>
<evidence type="ECO:0000313" key="3">
    <source>
        <dbReference type="Proteomes" id="UP000039865"/>
    </source>
</evidence>
<dbReference type="AlphaFoldDB" id="A0A078A9D5"/>
<evidence type="ECO:0000313" key="2">
    <source>
        <dbReference type="EMBL" id="CDW77393.1"/>
    </source>
</evidence>